<accession>A0A7K1GDD6</accession>
<evidence type="ECO:0000256" key="1">
    <source>
        <dbReference type="SAM" id="Phobius"/>
    </source>
</evidence>
<keyword evidence="1" id="KW-1133">Transmembrane helix</keyword>
<evidence type="ECO:0000313" key="2">
    <source>
        <dbReference type="EMBL" id="MTE25859.1"/>
    </source>
</evidence>
<dbReference type="Gene3D" id="2.60.40.10">
    <property type="entry name" value="Immunoglobulins"/>
    <property type="match status" value="3"/>
</dbReference>
<keyword evidence="3" id="KW-1185">Reference proteome</keyword>
<dbReference type="PANTHER" id="PTHR46343">
    <property type="entry name" value="HYR DOMAIN-CONTAINING PROTEIN"/>
    <property type="match status" value="1"/>
</dbReference>
<evidence type="ECO:0000313" key="3">
    <source>
        <dbReference type="Proteomes" id="UP000447545"/>
    </source>
</evidence>
<keyword evidence="1" id="KW-0812">Transmembrane</keyword>
<keyword evidence="1" id="KW-0472">Membrane</keyword>
<gene>
    <name evidence="2" type="ORF">F1003_02845</name>
</gene>
<organism evidence="2 3">
    <name type="scientific">Winogradskyella ouciana</name>
    <dbReference type="NCBI Taxonomy" id="2608631"/>
    <lineage>
        <taxon>Bacteria</taxon>
        <taxon>Pseudomonadati</taxon>
        <taxon>Bacteroidota</taxon>
        <taxon>Flavobacteriia</taxon>
        <taxon>Flavobacteriales</taxon>
        <taxon>Flavobacteriaceae</taxon>
        <taxon>Winogradskyella</taxon>
    </lineage>
</organism>
<dbReference type="EMBL" id="WJYA01000002">
    <property type="protein sequence ID" value="MTE25859.1"/>
    <property type="molecule type" value="Genomic_DNA"/>
</dbReference>
<dbReference type="InterPro" id="IPR043555">
    <property type="entry name" value="SRPX-like"/>
</dbReference>
<dbReference type="Proteomes" id="UP000447545">
    <property type="component" value="Unassembled WGS sequence"/>
</dbReference>
<proteinExistence type="predicted"/>
<feature type="transmembrane region" description="Helical" evidence="1">
    <location>
        <begin position="25"/>
        <end position="47"/>
    </location>
</feature>
<sequence>MVILDLATLWTLYVIMYNMKNKYNCISGISIAKTLIVAVLVMLPYALFGQQSPSIQNGVSFQWSDIQLNNNNSATIQSITINGQVYSTFVVPSDYELTIVDNHKENEIMRNGVRLIDRSDDKDDIDGDGPADDDDTSTLWNNLALAAFQDKNLNHFYASSNNGEDFCSDSEELEDIEEDWEDDDGPQLQTIFYNPSIPSNEGGILAVTERGGNNCYYVKVWGIPTGGGPEQLLGETFVRTGGNHTGCNYAPPVNGSDYWQSGRCNENGQTISIALFYLDDIAPTGSKITKIEFVGATKDHGDGKFFISQKYAVDQYETECLNEKFDGDLNESNNVPEGSTYTLISGPSPAGQSFEFNQDGTYHYIPTDDFTGDVTFEYLVCLPAPNLLVCDSASVTLNYVDLPPLPEASVSCGSGNDNFTISITNPLDSVYEYSLNNGPYQSSTEFNNLPEGTYSVSVRSTNTLCVNVLPSNIVLDNLELTGTVTDVSCFGDSTGTIDITVSGGNPPYTYAWSNSDTTEDLANVEAGTYTVTVTDANGCTISDDFTVNQPTEELTSMVNSSTDILCRGDATGAIDILVNGGTAPYTYLWNTGDTTEDLSGIVAGNYSVTVTDANGCTSTTQITLNEPSADLEGSITNINDVDCSSDGDGSFTVSATGGTSPYLYSIDNGVNNQNSGLFENLDNGTYNVLITDANDCTTTVTAVIGVNDVESPQISVPSTINLEGCSTSDIIASNSVFEFNDSGSGDVQSTFASNPNYNASDDFNIASITYIDVVTSTNYCPIIVQRTFTITDNCGNSASAVKSITVDDTTPPTITAPADVTIECTDDESSANTGVATASDTCGDVTITESDVETAACGNTKTITRTWTATDACGNTASDTQTITVVDTTPPTITAPADVTIECTDDESSANTGVATALDTCGDVTITESDVETAACGNTKTITRTWTATDACGNTASDTQTITVVDTTPPTITAPADVTIECTDDESSANTGVATASDTCGDVTITESDVETAACGNTKTITRTWTATDACGNTASDTQTITVVDTIPPTITAPADVTIECTDDESSANTGVATASDTCGDVTITESDIETAACGNTKTIT</sequence>
<dbReference type="InterPro" id="IPR025667">
    <property type="entry name" value="SprB_repeat"/>
</dbReference>
<feature type="non-terminal residue" evidence="2">
    <location>
        <position position="1101"/>
    </location>
</feature>
<dbReference type="AlphaFoldDB" id="A0A7K1GDD6"/>
<protein>
    <recommendedName>
        <fullName evidence="4">SprB repeat-containing protein</fullName>
    </recommendedName>
</protein>
<evidence type="ECO:0008006" key="4">
    <source>
        <dbReference type="Google" id="ProtNLM"/>
    </source>
</evidence>
<dbReference type="Gene3D" id="2.60.40.740">
    <property type="match status" value="3"/>
</dbReference>
<name>A0A7K1GDD6_9FLAO</name>
<dbReference type="InterPro" id="IPR013783">
    <property type="entry name" value="Ig-like_fold"/>
</dbReference>
<dbReference type="Pfam" id="PF13573">
    <property type="entry name" value="SprB"/>
    <property type="match status" value="3"/>
</dbReference>
<dbReference type="Pfam" id="PF17963">
    <property type="entry name" value="Big_9"/>
    <property type="match status" value="1"/>
</dbReference>
<reference evidence="2 3" key="1">
    <citation type="submission" date="2019-11" db="EMBL/GenBank/DDBJ databases">
        <title>Winogradskyella ouciana sp. nov., isolated from the hadal seawater of the Mariana Trench.</title>
        <authorList>
            <person name="Liu R."/>
        </authorList>
    </citation>
    <scope>NUCLEOTIDE SEQUENCE [LARGE SCALE GENOMIC DNA]</scope>
    <source>
        <strain evidence="2 3">ZXX205</strain>
    </source>
</reference>
<comment type="caution">
    <text evidence="2">The sequence shown here is derived from an EMBL/GenBank/DDBJ whole genome shotgun (WGS) entry which is preliminary data.</text>
</comment>
<dbReference type="PANTHER" id="PTHR46343:SF2">
    <property type="entry name" value="SUSHI_VON WILLEBRAND FACTOR TYPE A_EGF_PENTRAXIN DOMAIN-CONTAINING 1"/>
    <property type="match status" value="1"/>
</dbReference>